<reference evidence="1" key="1">
    <citation type="journal article" date="2019" name="Sci. Rep.">
        <title>Draft genome of Tanacetum cinerariifolium, the natural source of mosquito coil.</title>
        <authorList>
            <person name="Yamashiro T."/>
            <person name="Shiraishi A."/>
            <person name="Satake H."/>
            <person name="Nakayama K."/>
        </authorList>
    </citation>
    <scope>NUCLEOTIDE SEQUENCE</scope>
</reference>
<name>A0A6L2L7N7_TANCI</name>
<sequence>MDSGLGVPVFNQGDDPIACLRRAMSFSHNCSLFKSKRLRNAVLFKEKEMLAEAQEAGQTKDLDAYDSDCNDVSNAKVVLMANLSNYGSDVISKLQTSHLNIDQSASSPVKTEAPKELHKTNSVLKFIRKNFSLKMIDSYKKSMSQDVIICVMNSTTVFDDVHLEIQTSESCVKCLDLDAKLLNKQNAYNDLLKSYLQLEKHYISLELTLQLSHKFFQKDSLSNNQNALEILEYFENNDLKAQLQAKDTTIYKLKEHIKSIRETDKEEKVKQEMVEIETINIELQHSVAKLLFENERKIYKDQYDSIKKTRALLKEHDDSLIAQLNSKSMENLDLKRQL</sequence>
<accession>A0A6L2L7N7</accession>
<evidence type="ECO:0000313" key="1">
    <source>
        <dbReference type="EMBL" id="GEU57831.1"/>
    </source>
</evidence>
<dbReference type="AlphaFoldDB" id="A0A6L2L7N7"/>
<protein>
    <submittedName>
        <fullName evidence="1">Uncharacterized protein</fullName>
    </submittedName>
</protein>
<dbReference type="EMBL" id="BKCJ010003899">
    <property type="protein sequence ID" value="GEU57831.1"/>
    <property type="molecule type" value="Genomic_DNA"/>
</dbReference>
<gene>
    <name evidence="1" type="ORF">Tci_029809</name>
</gene>
<proteinExistence type="predicted"/>
<organism evidence="1">
    <name type="scientific">Tanacetum cinerariifolium</name>
    <name type="common">Dalmatian daisy</name>
    <name type="synonym">Chrysanthemum cinerariifolium</name>
    <dbReference type="NCBI Taxonomy" id="118510"/>
    <lineage>
        <taxon>Eukaryota</taxon>
        <taxon>Viridiplantae</taxon>
        <taxon>Streptophyta</taxon>
        <taxon>Embryophyta</taxon>
        <taxon>Tracheophyta</taxon>
        <taxon>Spermatophyta</taxon>
        <taxon>Magnoliopsida</taxon>
        <taxon>eudicotyledons</taxon>
        <taxon>Gunneridae</taxon>
        <taxon>Pentapetalae</taxon>
        <taxon>asterids</taxon>
        <taxon>campanulids</taxon>
        <taxon>Asterales</taxon>
        <taxon>Asteraceae</taxon>
        <taxon>Asteroideae</taxon>
        <taxon>Anthemideae</taxon>
        <taxon>Anthemidinae</taxon>
        <taxon>Tanacetum</taxon>
    </lineage>
</organism>
<comment type="caution">
    <text evidence="1">The sequence shown here is derived from an EMBL/GenBank/DDBJ whole genome shotgun (WGS) entry which is preliminary data.</text>
</comment>